<organism evidence="1 2">
    <name type="scientific">Paraphoma chrysanthemicola</name>
    <dbReference type="NCBI Taxonomy" id="798071"/>
    <lineage>
        <taxon>Eukaryota</taxon>
        <taxon>Fungi</taxon>
        <taxon>Dikarya</taxon>
        <taxon>Ascomycota</taxon>
        <taxon>Pezizomycotina</taxon>
        <taxon>Dothideomycetes</taxon>
        <taxon>Pleosporomycetidae</taxon>
        <taxon>Pleosporales</taxon>
        <taxon>Pleosporineae</taxon>
        <taxon>Phaeosphaeriaceae</taxon>
        <taxon>Paraphoma</taxon>
    </lineage>
</organism>
<accession>A0A8K0W4B6</accession>
<dbReference type="Pfam" id="PF01042">
    <property type="entry name" value="Ribonuc_L-PSP"/>
    <property type="match status" value="1"/>
</dbReference>
<evidence type="ECO:0000313" key="2">
    <source>
        <dbReference type="Proteomes" id="UP000813461"/>
    </source>
</evidence>
<dbReference type="EMBL" id="JAGMVJ010000001">
    <property type="protein sequence ID" value="KAH7095526.1"/>
    <property type="molecule type" value="Genomic_DNA"/>
</dbReference>
<protein>
    <submittedName>
        <fullName evidence="1">Endoribonuclease L-PSP</fullName>
    </submittedName>
</protein>
<sequence>MPAIFGNYAGTDAKSKAFHYSQAVKVGNLVKISGQGGWDAQGDIASTASRQVELALENVEKALKAADESLSWKNVYAIRSYHTNIEESADLCIEGWRRVMPNHRPVWTCVEITKLGIEGMQVEIEVEALVE</sequence>
<dbReference type="InterPro" id="IPR006175">
    <property type="entry name" value="YjgF/YER057c/UK114"/>
</dbReference>
<dbReference type="InterPro" id="IPR035959">
    <property type="entry name" value="RutC-like_sf"/>
</dbReference>
<dbReference type="PANTHER" id="PTHR43857:SF1">
    <property type="entry name" value="YJGH FAMILY PROTEIN"/>
    <property type="match status" value="1"/>
</dbReference>
<evidence type="ECO:0000313" key="1">
    <source>
        <dbReference type="EMBL" id="KAH7095526.1"/>
    </source>
</evidence>
<proteinExistence type="predicted"/>
<dbReference type="SUPFAM" id="SSF55298">
    <property type="entry name" value="YjgF-like"/>
    <property type="match status" value="1"/>
</dbReference>
<reference evidence="1" key="1">
    <citation type="journal article" date="2021" name="Nat. Commun.">
        <title>Genetic determinants of endophytism in the Arabidopsis root mycobiome.</title>
        <authorList>
            <person name="Mesny F."/>
            <person name="Miyauchi S."/>
            <person name="Thiergart T."/>
            <person name="Pickel B."/>
            <person name="Atanasova L."/>
            <person name="Karlsson M."/>
            <person name="Huettel B."/>
            <person name="Barry K.W."/>
            <person name="Haridas S."/>
            <person name="Chen C."/>
            <person name="Bauer D."/>
            <person name="Andreopoulos W."/>
            <person name="Pangilinan J."/>
            <person name="LaButti K."/>
            <person name="Riley R."/>
            <person name="Lipzen A."/>
            <person name="Clum A."/>
            <person name="Drula E."/>
            <person name="Henrissat B."/>
            <person name="Kohler A."/>
            <person name="Grigoriev I.V."/>
            <person name="Martin F.M."/>
            <person name="Hacquard S."/>
        </authorList>
    </citation>
    <scope>NUCLEOTIDE SEQUENCE</scope>
    <source>
        <strain evidence="1">MPI-SDFR-AT-0120</strain>
    </source>
</reference>
<gene>
    <name evidence="1" type="ORF">FB567DRAFT_31854</name>
</gene>
<dbReference type="PANTHER" id="PTHR43857">
    <property type="entry name" value="BLR7761 PROTEIN"/>
    <property type="match status" value="1"/>
</dbReference>
<dbReference type="Gene3D" id="3.30.1330.40">
    <property type="entry name" value="RutC-like"/>
    <property type="match status" value="1"/>
</dbReference>
<name>A0A8K0W4B6_9PLEO</name>
<keyword evidence="2" id="KW-1185">Reference proteome</keyword>
<dbReference type="AlphaFoldDB" id="A0A8K0W4B6"/>
<dbReference type="Proteomes" id="UP000813461">
    <property type="component" value="Unassembled WGS sequence"/>
</dbReference>
<comment type="caution">
    <text evidence="1">The sequence shown here is derived from an EMBL/GenBank/DDBJ whole genome shotgun (WGS) entry which is preliminary data.</text>
</comment>
<dbReference type="OrthoDB" id="309640at2759"/>